<name>A0A246WN96_9BURK</name>
<evidence type="ECO:0008006" key="4">
    <source>
        <dbReference type="Google" id="ProtNLM"/>
    </source>
</evidence>
<gene>
    <name evidence="2" type="ORF">CEJ42_21745</name>
</gene>
<reference evidence="2 3" key="1">
    <citation type="submission" date="2017-06" db="EMBL/GenBank/DDBJ databases">
        <title>Herbaspirillum phytohormonus sp. nov., isolated from the root nodule of Robinia pseudoacacia in lead-zinc mine.</title>
        <authorList>
            <person name="Fan M."/>
            <person name="Lin Y."/>
        </authorList>
    </citation>
    <scope>NUCLEOTIDE SEQUENCE [LARGE SCALE GENOMIC DNA]</scope>
    <source>
        <strain evidence="2 3">HZ10</strain>
    </source>
</reference>
<feature type="chain" id="PRO_5012399766" description="DUF1120 domain-containing protein" evidence="1">
    <location>
        <begin position="35"/>
        <end position="228"/>
    </location>
</feature>
<evidence type="ECO:0000313" key="3">
    <source>
        <dbReference type="Proteomes" id="UP000197596"/>
    </source>
</evidence>
<sequence>MRMNSTILNTGNIMKNILAFTALAASLISGAAVAGPSAELKVAGTIKPPACQPSFSGGGVADFGTIPSASLVVGQHKKLPWKNIPFSITCDAPIKVALKATDNRASSAVTSATGSDANFTYGLGTVAGKKVGGYHLGMAANAVTTDGATPRLLYSTDGNQSWTITDGGGQFAKDRALAWTGASGTMPAAFSNITGAIWIRVSLEKPENLPLTQDVPLDGSATLEVLYL</sequence>
<evidence type="ECO:0000256" key="1">
    <source>
        <dbReference type="SAM" id="SignalP"/>
    </source>
</evidence>
<dbReference type="Pfam" id="PF06551">
    <property type="entry name" value="DUF1120"/>
    <property type="match status" value="1"/>
</dbReference>
<keyword evidence="1" id="KW-0732">Signal</keyword>
<comment type="caution">
    <text evidence="2">The sequence shown here is derived from an EMBL/GenBank/DDBJ whole genome shotgun (WGS) entry which is preliminary data.</text>
</comment>
<dbReference type="InterPro" id="IPR010546">
    <property type="entry name" value="DUF1120"/>
</dbReference>
<protein>
    <recommendedName>
        <fullName evidence="4">DUF1120 domain-containing protein</fullName>
    </recommendedName>
</protein>
<dbReference type="EMBL" id="NJGU01000014">
    <property type="protein sequence ID" value="OWY26979.1"/>
    <property type="molecule type" value="Genomic_DNA"/>
</dbReference>
<accession>A0A246WN96</accession>
<organism evidence="2 3">
    <name type="scientific">Herbaspirillum robiniae</name>
    <dbReference type="NCBI Taxonomy" id="2014887"/>
    <lineage>
        <taxon>Bacteria</taxon>
        <taxon>Pseudomonadati</taxon>
        <taxon>Pseudomonadota</taxon>
        <taxon>Betaproteobacteria</taxon>
        <taxon>Burkholderiales</taxon>
        <taxon>Oxalobacteraceae</taxon>
        <taxon>Herbaspirillum</taxon>
    </lineage>
</organism>
<feature type="signal peptide" evidence="1">
    <location>
        <begin position="1"/>
        <end position="34"/>
    </location>
</feature>
<evidence type="ECO:0000313" key="2">
    <source>
        <dbReference type="EMBL" id="OWY26979.1"/>
    </source>
</evidence>
<dbReference type="AlphaFoldDB" id="A0A246WN96"/>
<proteinExistence type="predicted"/>
<dbReference type="Proteomes" id="UP000197596">
    <property type="component" value="Unassembled WGS sequence"/>
</dbReference>